<proteinExistence type="predicted"/>
<dbReference type="EMBL" id="OBEI01000004">
    <property type="protein sequence ID" value="SNZ08240.1"/>
    <property type="molecule type" value="Genomic_DNA"/>
</dbReference>
<dbReference type="OrthoDB" id="9847478at2"/>
<evidence type="ECO:0000313" key="2">
    <source>
        <dbReference type="Proteomes" id="UP000219036"/>
    </source>
</evidence>
<dbReference type="AlphaFoldDB" id="A0A285NFJ2"/>
<keyword evidence="2" id="KW-1185">Reference proteome</keyword>
<evidence type="ECO:0000313" key="1">
    <source>
        <dbReference type="EMBL" id="SNZ08240.1"/>
    </source>
</evidence>
<dbReference type="RefSeq" id="WP_097000400.1">
    <property type="nucleotide sequence ID" value="NZ_OBEI01000004.1"/>
</dbReference>
<name>A0A285NFJ2_9AQUI</name>
<accession>A0A285NFJ2</accession>
<protein>
    <submittedName>
        <fullName evidence="1">Uncharacterized protein</fullName>
    </submittedName>
</protein>
<organism evidence="1 2">
    <name type="scientific">Persephonella hydrogeniphila</name>
    <dbReference type="NCBI Taxonomy" id="198703"/>
    <lineage>
        <taxon>Bacteria</taxon>
        <taxon>Pseudomonadati</taxon>
        <taxon>Aquificota</taxon>
        <taxon>Aquificia</taxon>
        <taxon>Aquificales</taxon>
        <taxon>Hydrogenothermaceae</taxon>
        <taxon>Persephonella</taxon>
    </lineage>
</organism>
<reference evidence="2" key="1">
    <citation type="submission" date="2017-09" db="EMBL/GenBank/DDBJ databases">
        <authorList>
            <person name="Varghese N."/>
            <person name="Submissions S."/>
        </authorList>
    </citation>
    <scope>NUCLEOTIDE SEQUENCE [LARGE SCALE GENOMIC DNA]</scope>
    <source>
        <strain evidence="2">DSM 15103</strain>
    </source>
</reference>
<gene>
    <name evidence="1" type="ORF">SAMN06265182_1229</name>
</gene>
<dbReference type="Proteomes" id="UP000219036">
    <property type="component" value="Unassembled WGS sequence"/>
</dbReference>
<sequence>MLSKILQKLKRSSSKKQAEIKTVTIDGAMNKFFGSVIGGYELFEFTECSIPAICRVYKQSGEYIIEILLVASNPFDHETAEEVIDHIAHTIASHLAIKEQKAILWKTHVKTVKGFFSKGVKQL</sequence>